<evidence type="ECO:0000313" key="4">
    <source>
        <dbReference type="EMBL" id="RXI29898.1"/>
    </source>
</evidence>
<gene>
    <name evidence="3" type="ORF">AELL_1799</name>
    <name evidence="4" type="ORF">CP962_09550</name>
</gene>
<feature type="domain" description="UspA" evidence="2">
    <location>
        <begin position="5"/>
        <end position="131"/>
    </location>
</feature>
<accession>A0A347U9C4</accession>
<evidence type="ECO:0000313" key="5">
    <source>
        <dbReference type="Proteomes" id="UP000262582"/>
    </source>
</evidence>
<dbReference type="Proteomes" id="UP000290588">
    <property type="component" value="Unassembled WGS sequence"/>
</dbReference>
<dbReference type="PANTHER" id="PTHR46268:SF27">
    <property type="entry name" value="UNIVERSAL STRESS PROTEIN RV2623"/>
    <property type="match status" value="1"/>
</dbReference>
<dbReference type="SUPFAM" id="SSF52402">
    <property type="entry name" value="Adenine nucleotide alpha hydrolases-like"/>
    <property type="match status" value="1"/>
</dbReference>
<dbReference type="KEGG" id="aell:AELL_1799"/>
<evidence type="ECO:0000259" key="2">
    <source>
        <dbReference type="Pfam" id="PF00582"/>
    </source>
</evidence>
<reference evidence="4 6" key="1">
    <citation type="submission" date="2017-09" db="EMBL/GenBank/DDBJ databases">
        <title>Genomics of the genus Arcobacter.</title>
        <authorList>
            <person name="Perez-Cataluna A."/>
            <person name="Figueras M.J."/>
            <person name="Salas-Masso N."/>
        </authorList>
    </citation>
    <scope>NUCLEOTIDE SEQUENCE [LARGE SCALE GENOMIC DNA]</scope>
    <source>
        <strain evidence="4 6">CECT 7837</strain>
    </source>
</reference>
<dbReference type="RefSeq" id="WP_118917617.1">
    <property type="nucleotide sequence ID" value="NZ_CP032097.1"/>
</dbReference>
<name>A0A347U9C4_9BACT</name>
<sequence>MNKNRILVLSDLKDFTKIVAQKAIFLAKKYENEMDVLHVEDESFLKFFKEKTECSLNNSKEILKSIYKDEAKVFSKCGDFIKTVKEHIKENNISLVIVGFKRERTLFEDIFNGSNLSSIIRKVELPVLVVKTEDKPIYKNILIPTDLSKASKKNIEYLTTMFPEANFHIEHYYKAFFEDRVKLYGFNDEEAHDFVDFYEQEAQKDLGNFVKSLEIPKETKLFVKTKKYIDIKSMVDESIEYKTIDLLSLSVGTSLSIFSFDLLEHSTKDVIIYRIDEDEIA</sequence>
<protein>
    <submittedName>
        <fullName evidence="3">UspA domain-containing protein</fullName>
    </submittedName>
</protein>
<dbReference type="AlphaFoldDB" id="A0A347U9C4"/>
<keyword evidence="5" id="KW-1185">Reference proteome</keyword>
<proteinExistence type="inferred from homology"/>
<evidence type="ECO:0000256" key="1">
    <source>
        <dbReference type="ARBA" id="ARBA00008791"/>
    </source>
</evidence>
<dbReference type="Pfam" id="PF00582">
    <property type="entry name" value="Usp"/>
    <property type="match status" value="1"/>
</dbReference>
<dbReference type="EMBL" id="NXIG01000009">
    <property type="protein sequence ID" value="RXI29898.1"/>
    <property type="molecule type" value="Genomic_DNA"/>
</dbReference>
<dbReference type="EMBL" id="CP032097">
    <property type="protein sequence ID" value="AXX95452.1"/>
    <property type="molecule type" value="Genomic_DNA"/>
</dbReference>
<evidence type="ECO:0000313" key="6">
    <source>
        <dbReference type="Proteomes" id="UP000290588"/>
    </source>
</evidence>
<evidence type="ECO:0000313" key="3">
    <source>
        <dbReference type="EMBL" id="AXX95452.1"/>
    </source>
</evidence>
<dbReference type="CDD" id="cd00293">
    <property type="entry name" value="USP-like"/>
    <property type="match status" value="1"/>
</dbReference>
<dbReference type="InterPro" id="IPR006016">
    <property type="entry name" value="UspA"/>
</dbReference>
<reference evidence="3 5" key="2">
    <citation type="submission" date="2018-08" db="EMBL/GenBank/DDBJ databases">
        <title>Complete genome of the Arcobacter ellisii type strain LMG 26155.</title>
        <authorList>
            <person name="Miller W.G."/>
            <person name="Yee E."/>
            <person name="Bono J.L."/>
        </authorList>
    </citation>
    <scope>NUCLEOTIDE SEQUENCE [LARGE SCALE GENOMIC DNA]</scope>
    <source>
        <strain evidence="3 5">LMG 26155</strain>
    </source>
</reference>
<dbReference type="Gene3D" id="3.40.50.620">
    <property type="entry name" value="HUPs"/>
    <property type="match status" value="2"/>
</dbReference>
<dbReference type="OrthoDB" id="5343004at2"/>
<organism evidence="4 6">
    <name type="scientific">Arcobacter ellisii</name>
    <dbReference type="NCBI Taxonomy" id="913109"/>
    <lineage>
        <taxon>Bacteria</taxon>
        <taxon>Pseudomonadati</taxon>
        <taxon>Campylobacterota</taxon>
        <taxon>Epsilonproteobacteria</taxon>
        <taxon>Campylobacterales</taxon>
        <taxon>Arcobacteraceae</taxon>
        <taxon>Arcobacter</taxon>
    </lineage>
</organism>
<dbReference type="InterPro" id="IPR014729">
    <property type="entry name" value="Rossmann-like_a/b/a_fold"/>
</dbReference>
<dbReference type="PANTHER" id="PTHR46268">
    <property type="entry name" value="STRESS RESPONSE PROTEIN NHAX"/>
    <property type="match status" value="1"/>
</dbReference>
<dbReference type="Proteomes" id="UP000262582">
    <property type="component" value="Chromosome"/>
</dbReference>
<comment type="similarity">
    <text evidence="1">Belongs to the universal stress protein A family.</text>
</comment>